<feature type="domain" description="PUB" evidence="1">
    <location>
        <begin position="73"/>
        <end position="140"/>
    </location>
</feature>
<evidence type="ECO:0000259" key="1">
    <source>
        <dbReference type="Pfam" id="PF09409"/>
    </source>
</evidence>
<dbReference type="OrthoDB" id="336240at2759"/>
<gene>
    <name evidence="2" type="ORF">D9Q98_000342</name>
</gene>
<reference evidence="2" key="2">
    <citation type="submission" date="2020-11" db="EMBL/GenBank/DDBJ databases">
        <authorList>
            <person name="Cecchin M."/>
            <person name="Marcolungo L."/>
            <person name="Rossato M."/>
            <person name="Girolomoni L."/>
            <person name="Cosentino E."/>
            <person name="Cuine S."/>
            <person name="Li-Beisson Y."/>
            <person name="Delledonne M."/>
            <person name="Ballottari M."/>
        </authorList>
    </citation>
    <scope>NUCLEOTIDE SEQUENCE</scope>
    <source>
        <strain evidence="2">211/11P</strain>
        <tissue evidence="2">Whole cell</tissue>
    </source>
</reference>
<reference evidence="2" key="1">
    <citation type="journal article" date="2019" name="Plant J.">
        <title>Chlorella vulgaris genome assembly and annotation reveals the molecular basis for metabolic acclimation to high light conditions.</title>
        <authorList>
            <person name="Cecchin M."/>
            <person name="Marcolungo L."/>
            <person name="Rossato M."/>
            <person name="Girolomoni L."/>
            <person name="Cosentino E."/>
            <person name="Cuine S."/>
            <person name="Li-Beisson Y."/>
            <person name="Delledonne M."/>
            <person name="Ballottari M."/>
        </authorList>
    </citation>
    <scope>NUCLEOTIDE SEQUENCE</scope>
    <source>
        <strain evidence="2">211/11P</strain>
    </source>
</reference>
<dbReference type="CDD" id="cd09212">
    <property type="entry name" value="PUB"/>
    <property type="match status" value="1"/>
</dbReference>
<dbReference type="PANTHER" id="PTHR46713:SF1">
    <property type="entry name" value="F13M7.16 PROTEIN"/>
    <property type="match status" value="1"/>
</dbReference>
<dbReference type="Proteomes" id="UP001055712">
    <property type="component" value="Unassembled WGS sequence"/>
</dbReference>
<keyword evidence="3" id="KW-1185">Reference proteome</keyword>
<organism evidence="2 3">
    <name type="scientific">Chlorella vulgaris</name>
    <name type="common">Green alga</name>
    <dbReference type="NCBI Taxonomy" id="3077"/>
    <lineage>
        <taxon>Eukaryota</taxon>
        <taxon>Viridiplantae</taxon>
        <taxon>Chlorophyta</taxon>
        <taxon>core chlorophytes</taxon>
        <taxon>Trebouxiophyceae</taxon>
        <taxon>Chlorellales</taxon>
        <taxon>Chlorellaceae</taxon>
        <taxon>Chlorella clade</taxon>
        <taxon>Chlorella</taxon>
    </lineage>
</organism>
<comment type="caution">
    <text evidence="2">The sequence shown here is derived from an EMBL/GenBank/DDBJ whole genome shotgun (WGS) entry which is preliminary data.</text>
</comment>
<dbReference type="PANTHER" id="PTHR46713">
    <property type="entry name" value="F13M7.16 PROTEIN"/>
    <property type="match status" value="1"/>
</dbReference>
<dbReference type="SUPFAM" id="SSF143503">
    <property type="entry name" value="PUG domain-like"/>
    <property type="match status" value="1"/>
</dbReference>
<accession>A0A9D4TY60</accession>
<dbReference type="Gene3D" id="1.20.58.2190">
    <property type="match status" value="1"/>
</dbReference>
<name>A0A9D4TY60_CHLVU</name>
<dbReference type="InterPro" id="IPR036339">
    <property type="entry name" value="PUB-like_dom_sf"/>
</dbReference>
<sequence>MSASPTRSGTPPGSPSAAKIAAAAAAAATARLPAPEPVSAEAAHAEAKFVAARKAMVRIIQWELNDDKHRALEQILDTTQYLLKICGNVKNSPDESKFRRIRITNPTFARHVRDASGGEQFMRAAGWVLQVHDFEKHFAFEHQPGQWEWRVLEAACVELEKLIALLQGKIQRGMGDKKAAQEKMRQQVRAALEDDKAQREARYEAEPRIGLSKAGGAIAAVDQ</sequence>
<dbReference type="AlphaFoldDB" id="A0A9D4TY60"/>
<dbReference type="EMBL" id="SIDB01000001">
    <property type="protein sequence ID" value="KAI3437897.1"/>
    <property type="molecule type" value="Genomic_DNA"/>
</dbReference>
<protein>
    <recommendedName>
        <fullName evidence="1">PUB domain-containing protein</fullName>
    </recommendedName>
</protein>
<dbReference type="InterPro" id="IPR018997">
    <property type="entry name" value="PUB_domain"/>
</dbReference>
<dbReference type="Pfam" id="PF09409">
    <property type="entry name" value="PUB"/>
    <property type="match status" value="1"/>
</dbReference>
<proteinExistence type="predicted"/>
<dbReference type="SMART" id="SM00580">
    <property type="entry name" value="PUG"/>
    <property type="match status" value="1"/>
</dbReference>
<evidence type="ECO:0000313" key="2">
    <source>
        <dbReference type="EMBL" id="KAI3437897.1"/>
    </source>
</evidence>
<evidence type="ECO:0000313" key="3">
    <source>
        <dbReference type="Proteomes" id="UP001055712"/>
    </source>
</evidence>